<dbReference type="EMBL" id="CP136920">
    <property type="protein sequence ID" value="WOO42312.1"/>
    <property type="molecule type" value="Genomic_DNA"/>
</dbReference>
<keyword evidence="5" id="KW-1185">Reference proteome</keyword>
<sequence>MNNKRSLVLGLSLLTTITLSAEKIPGSMHTLQSIETSLDGKPYDFEYLEFLPADYSESDKSYPLILFLHGAGARGSDARELVKHHLPVVFEDKAEFPAIVISPQCPVGGWWSGETLDHVNLLLEEVTQNKRVDQDRIYITGLSMGGYGTWDMLRKYPDWFAAFASVCGGKGKNGMEGFIHIPGQALHGLEDNVVVPENTIEVVETFRKAGGDIEMTLYPDVGHDAWVPAYDPPELFLWLLNQKKDDPDFEYKPTAEEKEFFELWATGDTIVKQSPGLVKFPLHESEAEVTLTRINPTRYPVTEKLTWDVEGTHYTVNPKVATIEIPADGEATATFSISYEGDKFQLSPVPSFDSELVHKGKVFKKFSANMKFDDKEYFRGQVVRQSISPLEQAPTIDGTIDEAEWRNATPLTNLQLPNGRASYPSETMQLLGYDDEKLYVAVRIAEPNPKKLKMRHKHDTNVYRDDNAQVFIQPNPDSSDYYHIIVNPAGNTMDGLVHDRSWDGDYELKTNIGDNFWLVEMAIPWSTLGMEAPKPDTNIGFQFMARRTQAKDQTGQWAPTYHGWAHQPNRFGRLDFKGQ</sequence>
<feature type="domain" description="Carbohydrate-binding" evidence="3">
    <location>
        <begin position="396"/>
        <end position="577"/>
    </location>
</feature>
<dbReference type="PANTHER" id="PTHR43037:SF1">
    <property type="entry name" value="BLL1128 PROTEIN"/>
    <property type="match status" value="1"/>
</dbReference>
<dbReference type="GO" id="GO:0016052">
    <property type="term" value="P:carbohydrate catabolic process"/>
    <property type="evidence" value="ECO:0007669"/>
    <property type="project" value="InterPro"/>
</dbReference>
<dbReference type="InterPro" id="IPR050955">
    <property type="entry name" value="Plant_Biomass_Hydrol_Est"/>
</dbReference>
<evidence type="ECO:0000313" key="4">
    <source>
        <dbReference type="EMBL" id="WOO42312.1"/>
    </source>
</evidence>
<evidence type="ECO:0000256" key="1">
    <source>
        <dbReference type="ARBA" id="ARBA00022729"/>
    </source>
</evidence>
<dbReference type="InterPro" id="IPR002925">
    <property type="entry name" value="Dienelactn_hydro"/>
</dbReference>
<evidence type="ECO:0000259" key="3">
    <source>
        <dbReference type="Pfam" id="PF06452"/>
    </source>
</evidence>
<dbReference type="InterPro" id="IPR010502">
    <property type="entry name" value="Carb-bd_dom_fam9"/>
</dbReference>
<keyword evidence="1" id="KW-0732">Signal</keyword>
<dbReference type="RefSeq" id="WP_317834831.1">
    <property type="nucleotide sequence ID" value="NZ_CP136920.1"/>
</dbReference>
<organism evidence="4 5">
    <name type="scientific">Rubellicoccus peritrichatus</name>
    <dbReference type="NCBI Taxonomy" id="3080537"/>
    <lineage>
        <taxon>Bacteria</taxon>
        <taxon>Pseudomonadati</taxon>
        <taxon>Verrucomicrobiota</taxon>
        <taxon>Opitutia</taxon>
        <taxon>Puniceicoccales</taxon>
        <taxon>Cerasicoccaceae</taxon>
        <taxon>Rubellicoccus</taxon>
    </lineage>
</organism>
<proteinExistence type="predicted"/>
<feature type="domain" description="Dienelactone hydrolase" evidence="2">
    <location>
        <begin position="117"/>
        <end position="223"/>
    </location>
</feature>
<gene>
    <name evidence="4" type="ORF">RZN69_04365</name>
</gene>
<dbReference type="KEGG" id="puo:RZN69_04365"/>
<dbReference type="PANTHER" id="PTHR43037">
    <property type="entry name" value="UNNAMED PRODUCT-RELATED"/>
    <property type="match status" value="1"/>
</dbReference>
<dbReference type="SUPFAM" id="SSF49344">
    <property type="entry name" value="CBD9-like"/>
    <property type="match status" value="1"/>
</dbReference>
<dbReference type="Pfam" id="PF01738">
    <property type="entry name" value="DLH"/>
    <property type="match status" value="1"/>
</dbReference>
<dbReference type="Proteomes" id="UP001304300">
    <property type="component" value="Chromosome"/>
</dbReference>
<protein>
    <submittedName>
        <fullName evidence="4">Sugar-binding protein</fullName>
    </submittedName>
</protein>
<dbReference type="Gene3D" id="2.60.40.1190">
    <property type="match status" value="1"/>
</dbReference>
<dbReference type="Pfam" id="PF06452">
    <property type="entry name" value="CBM9_1"/>
    <property type="match status" value="1"/>
</dbReference>
<reference evidence="4 5" key="1">
    <citation type="submission" date="2023-10" db="EMBL/GenBank/DDBJ databases">
        <title>Rubellicoccus peritrichatus gen. nov., sp. nov., isolated from an algae of coral reef tank.</title>
        <authorList>
            <person name="Luo J."/>
        </authorList>
    </citation>
    <scope>NUCLEOTIDE SEQUENCE [LARGE SCALE GENOMIC DNA]</scope>
    <source>
        <strain evidence="4 5">CR14</strain>
    </source>
</reference>
<evidence type="ECO:0000313" key="5">
    <source>
        <dbReference type="Proteomes" id="UP001304300"/>
    </source>
</evidence>
<dbReference type="Gene3D" id="3.40.50.1820">
    <property type="entry name" value="alpha/beta hydrolase"/>
    <property type="match status" value="1"/>
</dbReference>
<dbReference type="GO" id="GO:0004553">
    <property type="term" value="F:hydrolase activity, hydrolyzing O-glycosyl compounds"/>
    <property type="evidence" value="ECO:0007669"/>
    <property type="project" value="InterPro"/>
</dbReference>
<dbReference type="SUPFAM" id="SSF53474">
    <property type="entry name" value="alpha/beta-Hydrolases"/>
    <property type="match status" value="1"/>
</dbReference>
<name>A0AAQ3LBM0_9BACT</name>
<dbReference type="InterPro" id="IPR029058">
    <property type="entry name" value="AB_hydrolase_fold"/>
</dbReference>
<dbReference type="AlphaFoldDB" id="A0AAQ3LBM0"/>
<evidence type="ECO:0000259" key="2">
    <source>
        <dbReference type="Pfam" id="PF01738"/>
    </source>
</evidence>
<dbReference type="GO" id="GO:0030246">
    <property type="term" value="F:carbohydrate binding"/>
    <property type="evidence" value="ECO:0007669"/>
    <property type="project" value="InterPro"/>
</dbReference>
<accession>A0AAQ3LBM0</accession>